<dbReference type="PANTHER" id="PTHR45846">
    <property type="entry name" value="TRNA-DIHYDROURIDINE(47) SYNTHASE [NAD(P)(+)]-LIKE"/>
    <property type="match status" value="1"/>
</dbReference>
<evidence type="ECO:0000256" key="1">
    <source>
        <dbReference type="ARBA" id="ARBA00001917"/>
    </source>
</evidence>
<feature type="region of interest" description="Disordered" evidence="7">
    <location>
        <begin position="445"/>
        <end position="578"/>
    </location>
</feature>
<dbReference type="SUPFAM" id="SSF51395">
    <property type="entry name" value="FMN-linked oxidoreductases"/>
    <property type="match status" value="1"/>
</dbReference>
<dbReference type="PROSITE" id="PS01136">
    <property type="entry name" value="UPF0034"/>
    <property type="match status" value="1"/>
</dbReference>
<protein>
    <recommendedName>
        <fullName evidence="8">DUS-like FMN-binding domain-containing protein</fullName>
    </recommendedName>
</protein>
<evidence type="ECO:0000256" key="6">
    <source>
        <dbReference type="ARBA" id="ARBA00023002"/>
    </source>
</evidence>
<reference evidence="9 10" key="2">
    <citation type="submission" date="2020-03" db="EMBL/GenBank/DDBJ databases">
        <authorList>
            <person name="Ichikawa N."/>
            <person name="Kimura A."/>
            <person name="Kitahashi Y."/>
            <person name="Uohara A."/>
        </authorList>
    </citation>
    <scope>NUCLEOTIDE SEQUENCE [LARGE SCALE GENOMIC DNA]</scope>
    <source>
        <strain evidence="9 10">NBRC 105367</strain>
    </source>
</reference>
<keyword evidence="5" id="KW-0521">NADP</keyword>
<keyword evidence="2" id="KW-0285">Flavoprotein</keyword>
<dbReference type="InterPro" id="IPR013785">
    <property type="entry name" value="Aldolase_TIM"/>
</dbReference>
<dbReference type="InterPro" id="IPR004652">
    <property type="entry name" value="DusB-like"/>
</dbReference>
<name>A0A6F8YE43_9ACTN</name>
<evidence type="ECO:0000256" key="3">
    <source>
        <dbReference type="ARBA" id="ARBA00022643"/>
    </source>
</evidence>
<dbReference type="Pfam" id="PF01207">
    <property type="entry name" value="Dus"/>
    <property type="match status" value="1"/>
</dbReference>
<dbReference type="GO" id="GO:0017150">
    <property type="term" value="F:tRNA dihydrouridine synthase activity"/>
    <property type="evidence" value="ECO:0007669"/>
    <property type="project" value="InterPro"/>
</dbReference>
<dbReference type="InterPro" id="IPR035587">
    <property type="entry name" value="DUS-like_FMN-bd"/>
</dbReference>
<keyword evidence="4" id="KW-0819">tRNA processing</keyword>
<keyword evidence="3" id="KW-0288">FMN</keyword>
<feature type="domain" description="DUS-like FMN-binding" evidence="8">
    <location>
        <begin position="37"/>
        <end position="336"/>
    </location>
</feature>
<dbReference type="CDD" id="cd02801">
    <property type="entry name" value="DUS_like_FMN"/>
    <property type="match status" value="1"/>
</dbReference>
<keyword evidence="10" id="KW-1185">Reference proteome</keyword>
<evidence type="ECO:0000256" key="4">
    <source>
        <dbReference type="ARBA" id="ARBA00022694"/>
    </source>
</evidence>
<dbReference type="InterPro" id="IPR018517">
    <property type="entry name" value="tRNA_hU_synthase_CS"/>
</dbReference>
<dbReference type="InterPro" id="IPR024036">
    <property type="entry name" value="tRNA-dHydroUridine_Synthase_C"/>
</dbReference>
<sequence>MPWRTPDRMWSPTQTTLVAVSGTLTLGRHGIDPPVVLAPMAGITNVAFRQLCREYGAGLYVCEMITTVALHHRNPKTERLIQFGAGEHPRSMQLYGVDPDITAKAVRRVADENLADHIDLNFGCSVKKITSKGGGSAIPWKRRLFGAIVRAAVDNAGGLPVTVKMRKGIDDDHLTYVEAGLTAQDAGVAWVALHARTAAQRYSGAADWEAIATLKQALDVPVLGNGDIWEAGDALRMVAETGCDGVVVGRGCLGRPWLFADLAAGFAGRSERVLPTLGEVARVMRRHAELLVDWWGVEREAVTDFRKHVAWYLKGFPVGAELRRAMAMASSLAELDDLLGKVDAGGPFPAEILGQPRGRTNAPARVVLPYGWLDDRDSEAVPDDAEHDDSGASARECARGTVPRHPNERHTPGWCAAGHRTLPRRGVSRLTFAHHWVLIPRSTVNAVAGGSGGSEPRLRVRLRRRQQGHGRPPRRQGRQPRRDDEPRTARTAGLHHHDRGVPGVPDHRSRAGRAARAGGHPPDGPGGGAWQAPRRGDRPAAGVGPLGCPLLDAGHDGDRPQRGAQRRERGGPGHAGRR</sequence>
<dbReference type="AlphaFoldDB" id="A0A6F8YE43"/>
<dbReference type="GO" id="GO:0050660">
    <property type="term" value="F:flavin adenine dinucleotide binding"/>
    <property type="evidence" value="ECO:0007669"/>
    <property type="project" value="InterPro"/>
</dbReference>
<organism evidence="9 10">
    <name type="scientific">Phytohabitans suffuscus</name>
    <dbReference type="NCBI Taxonomy" id="624315"/>
    <lineage>
        <taxon>Bacteria</taxon>
        <taxon>Bacillati</taxon>
        <taxon>Actinomycetota</taxon>
        <taxon>Actinomycetes</taxon>
        <taxon>Micromonosporales</taxon>
        <taxon>Micromonosporaceae</taxon>
    </lineage>
</organism>
<evidence type="ECO:0000256" key="2">
    <source>
        <dbReference type="ARBA" id="ARBA00022630"/>
    </source>
</evidence>
<evidence type="ECO:0000259" key="8">
    <source>
        <dbReference type="Pfam" id="PF01207"/>
    </source>
</evidence>
<feature type="compositionally biased region" description="Basic residues" evidence="7">
    <location>
        <begin position="459"/>
        <end position="479"/>
    </location>
</feature>
<feature type="compositionally biased region" description="Basic and acidic residues" evidence="7">
    <location>
        <begin position="553"/>
        <end position="571"/>
    </location>
</feature>
<dbReference type="Gene3D" id="3.20.20.70">
    <property type="entry name" value="Aldolase class I"/>
    <property type="match status" value="1"/>
</dbReference>
<feature type="region of interest" description="Disordered" evidence="7">
    <location>
        <begin position="378"/>
        <end position="417"/>
    </location>
</feature>
<gene>
    <name evidence="9" type="ORF">Psuf_016850</name>
</gene>
<evidence type="ECO:0000313" key="9">
    <source>
        <dbReference type="EMBL" id="BCB84372.1"/>
    </source>
</evidence>
<dbReference type="NCBIfam" id="TIGR00737">
    <property type="entry name" value="nifR3_yhdG"/>
    <property type="match status" value="1"/>
</dbReference>
<evidence type="ECO:0000313" key="10">
    <source>
        <dbReference type="Proteomes" id="UP000503011"/>
    </source>
</evidence>
<dbReference type="PANTHER" id="PTHR45846:SF1">
    <property type="entry name" value="TRNA-DIHYDROURIDINE(47) SYNTHASE [NAD(P)(+)]-LIKE"/>
    <property type="match status" value="1"/>
</dbReference>
<reference evidence="9 10" key="1">
    <citation type="submission" date="2020-03" db="EMBL/GenBank/DDBJ databases">
        <title>Whole genome shotgun sequence of Phytohabitans suffuscus NBRC 105367.</title>
        <authorList>
            <person name="Komaki H."/>
            <person name="Tamura T."/>
        </authorList>
    </citation>
    <scope>NUCLEOTIDE SEQUENCE [LARGE SCALE GENOMIC DNA]</scope>
    <source>
        <strain evidence="9 10">NBRC 105367</strain>
    </source>
</reference>
<accession>A0A6F8YE43</accession>
<dbReference type="GO" id="GO:0003723">
    <property type="term" value="F:RNA binding"/>
    <property type="evidence" value="ECO:0007669"/>
    <property type="project" value="TreeGrafter"/>
</dbReference>
<proteinExistence type="predicted"/>
<dbReference type="Gene3D" id="1.10.1200.80">
    <property type="entry name" value="Putative flavin oxidoreducatase, domain 2"/>
    <property type="match status" value="1"/>
</dbReference>
<keyword evidence="6" id="KW-0560">Oxidoreductase</keyword>
<evidence type="ECO:0000256" key="7">
    <source>
        <dbReference type="SAM" id="MobiDB-lite"/>
    </source>
</evidence>
<dbReference type="KEGG" id="psuu:Psuf_016850"/>
<comment type="cofactor">
    <cofactor evidence="1">
        <name>FMN</name>
        <dbReference type="ChEBI" id="CHEBI:58210"/>
    </cofactor>
</comment>
<dbReference type="EMBL" id="AP022871">
    <property type="protein sequence ID" value="BCB84372.1"/>
    <property type="molecule type" value="Genomic_DNA"/>
</dbReference>
<evidence type="ECO:0000256" key="5">
    <source>
        <dbReference type="ARBA" id="ARBA00022857"/>
    </source>
</evidence>
<dbReference type="Proteomes" id="UP000503011">
    <property type="component" value="Chromosome"/>
</dbReference>